<gene>
    <name evidence="1" type="ORF">MUK42_15504</name>
</gene>
<dbReference type="EMBL" id="CP097510">
    <property type="protein sequence ID" value="URE24609.1"/>
    <property type="molecule type" value="Genomic_DNA"/>
</dbReference>
<proteinExistence type="predicted"/>
<accession>A0A9E7H6U7</accession>
<organism evidence="1 2">
    <name type="scientific">Musa troglodytarum</name>
    <name type="common">fe'i banana</name>
    <dbReference type="NCBI Taxonomy" id="320322"/>
    <lineage>
        <taxon>Eukaryota</taxon>
        <taxon>Viridiplantae</taxon>
        <taxon>Streptophyta</taxon>
        <taxon>Embryophyta</taxon>
        <taxon>Tracheophyta</taxon>
        <taxon>Spermatophyta</taxon>
        <taxon>Magnoliopsida</taxon>
        <taxon>Liliopsida</taxon>
        <taxon>Zingiberales</taxon>
        <taxon>Musaceae</taxon>
        <taxon>Musa</taxon>
    </lineage>
</organism>
<dbReference type="Proteomes" id="UP001055439">
    <property type="component" value="Chromosome 8"/>
</dbReference>
<protein>
    <submittedName>
        <fullName evidence="1">Uncharacterized protein</fullName>
    </submittedName>
</protein>
<reference evidence="1" key="1">
    <citation type="submission" date="2022-05" db="EMBL/GenBank/DDBJ databases">
        <title>The Musa troglodytarum L. genome provides insights into the mechanism of non-climacteric behaviour and enrichment of carotenoids.</title>
        <authorList>
            <person name="Wang J."/>
        </authorList>
    </citation>
    <scope>NUCLEOTIDE SEQUENCE</scope>
    <source>
        <tissue evidence="1">Leaf</tissue>
    </source>
</reference>
<dbReference type="AlphaFoldDB" id="A0A9E7H6U7"/>
<sequence>MHYGLKSSAEAALTSTTSMAKILVRPTGLLCFAIELKLLPVHEQVRNDVVIDCDGFLDTSIHAGNSKMTIDFRSRTANKVLL</sequence>
<evidence type="ECO:0000313" key="2">
    <source>
        <dbReference type="Proteomes" id="UP001055439"/>
    </source>
</evidence>
<name>A0A9E7H6U7_9LILI</name>
<keyword evidence="2" id="KW-1185">Reference proteome</keyword>
<evidence type="ECO:0000313" key="1">
    <source>
        <dbReference type="EMBL" id="URE24609.1"/>
    </source>
</evidence>